<dbReference type="AlphaFoldDB" id="A0A2T0GW54"/>
<accession>A0A2T0GW54</accession>
<dbReference type="Proteomes" id="UP000239352">
    <property type="component" value="Unassembled WGS sequence"/>
</dbReference>
<dbReference type="InterPro" id="IPR036388">
    <property type="entry name" value="WH-like_DNA-bd_sf"/>
</dbReference>
<dbReference type="InterPro" id="IPR000792">
    <property type="entry name" value="Tscrpt_reg_LuxR_C"/>
</dbReference>
<feature type="domain" description="HTH luxR-type" evidence="1">
    <location>
        <begin position="52"/>
        <end position="109"/>
    </location>
</feature>
<gene>
    <name evidence="2" type="ORF">CEP50_11045</name>
</gene>
<dbReference type="InParanoid" id="A0A2T0GW54"/>
<dbReference type="GO" id="GO:0006355">
    <property type="term" value="P:regulation of DNA-templated transcription"/>
    <property type="evidence" value="ECO:0007669"/>
    <property type="project" value="InterPro"/>
</dbReference>
<name>A0A2T0GW54_ACTMO</name>
<organism evidence="2 3">
    <name type="scientific">Actinopolyspora mortivallis</name>
    <dbReference type="NCBI Taxonomy" id="33906"/>
    <lineage>
        <taxon>Bacteria</taxon>
        <taxon>Bacillati</taxon>
        <taxon>Actinomycetota</taxon>
        <taxon>Actinomycetes</taxon>
        <taxon>Actinopolysporales</taxon>
        <taxon>Actinopolysporaceae</taxon>
        <taxon>Actinopolyspora</taxon>
    </lineage>
</organism>
<dbReference type="SUPFAM" id="SSF46894">
    <property type="entry name" value="C-terminal effector domain of the bipartite response regulators"/>
    <property type="match status" value="1"/>
</dbReference>
<keyword evidence="3" id="KW-1185">Reference proteome</keyword>
<dbReference type="Pfam" id="PF00196">
    <property type="entry name" value="GerE"/>
    <property type="match status" value="1"/>
</dbReference>
<dbReference type="Gene3D" id="1.10.10.10">
    <property type="entry name" value="Winged helix-like DNA-binding domain superfamily/Winged helix DNA-binding domain"/>
    <property type="match status" value="1"/>
</dbReference>
<reference evidence="2 3" key="1">
    <citation type="submission" date="2018-03" db="EMBL/GenBank/DDBJ databases">
        <title>Actinopolyspora mortivallis from Sahara, screening for active biomolecules.</title>
        <authorList>
            <person name="Selama O."/>
            <person name="Wellington E.M.H."/>
            <person name="Hacene H."/>
        </authorList>
    </citation>
    <scope>NUCLEOTIDE SEQUENCE [LARGE SCALE GENOMIC DNA]</scope>
    <source>
        <strain evidence="2 3">M5A</strain>
    </source>
</reference>
<comment type="caution">
    <text evidence="2">The sequence shown here is derived from an EMBL/GenBank/DDBJ whole genome shotgun (WGS) entry which is preliminary data.</text>
</comment>
<sequence>MSLNSFEELSSSMLDSERDGTCSHCDYDASRSYEKCDRKSCPEECLHVSGGMEELIPDERDILALLVRCSNDEQIARNMFMSVRTVRRRISKIMSVLGAENRFAAGVAASELGWVYYSRSKKGGSDKSRFQVK</sequence>
<dbReference type="SMART" id="SM00421">
    <property type="entry name" value="HTH_LUXR"/>
    <property type="match status" value="1"/>
</dbReference>
<dbReference type="InterPro" id="IPR016032">
    <property type="entry name" value="Sig_transdc_resp-reg_C-effctor"/>
</dbReference>
<evidence type="ECO:0000313" key="2">
    <source>
        <dbReference type="EMBL" id="PRW63346.1"/>
    </source>
</evidence>
<evidence type="ECO:0000259" key="1">
    <source>
        <dbReference type="SMART" id="SM00421"/>
    </source>
</evidence>
<dbReference type="EMBL" id="PVSR01000016">
    <property type="protein sequence ID" value="PRW63346.1"/>
    <property type="molecule type" value="Genomic_DNA"/>
</dbReference>
<dbReference type="GO" id="GO:0003677">
    <property type="term" value="F:DNA binding"/>
    <property type="evidence" value="ECO:0007669"/>
    <property type="project" value="InterPro"/>
</dbReference>
<protein>
    <recommendedName>
        <fullName evidence="1">HTH luxR-type domain-containing protein</fullName>
    </recommendedName>
</protein>
<proteinExistence type="predicted"/>
<evidence type="ECO:0000313" key="3">
    <source>
        <dbReference type="Proteomes" id="UP000239352"/>
    </source>
</evidence>